<organism evidence="5 6">
    <name type="scientific">Coccomyxa subellipsoidea</name>
    <dbReference type="NCBI Taxonomy" id="248742"/>
    <lineage>
        <taxon>Eukaryota</taxon>
        <taxon>Viridiplantae</taxon>
        <taxon>Chlorophyta</taxon>
        <taxon>core chlorophytes</taxon>
        <taxon>Trebouxiophyceae</taxon>
        <taxon>Trebouxiophyceae incertae sedis</taxon>
        <taxon>Coccomyxaceae</taxon>
        <taxon>Coccomyxa</taxon>
    </lineage>
</organism>
<evidence type="ECO:0000313" key="6">
    <source>
        <dbReference type="Proteomes" id="UP001491310"/>
    </source>
</evidence>
<name>A0ABR2YX77_9CHLO</name>
<comment type="similarity">
    <text evidence="1">Belongs to the universal ribosomal protein uL24 family.</text>
</comment>
<evidence type="ECO:0000256" key="1">
    <source>
        <dbReference type="ARBA" id="ARBA00010618"/>
    </source>
</evidence>
<dbReference type="InterPro" id="IPR014722">
    <property type="entry name" value="Rib_uL2_dom2"/>
</dbReference>
<dbReference type="Gene3D" id="2.30.30.30">
    <property type="match status" value="1"/>
</dbReference>
<dbReference type="PANTHER" id="PTHR12903">
    <property type="entry name" value="MITOCHONDRIAL RIBOSOMAL PROTEIN L24"/>
    <property type="match status" value="1"/>
</dbReference>
<dbReference type="EMBL" id="JALJOT010000003">
    <property type="protein sequence ID" value="KAK9916291.1"/>
    <property type="molecule type" value="Genomic_DNA"/>
</dbReference>
<dbReference type="SUPFAM" id="SSF50104">
    <property type="entry name" value="Translation proteins SH3-like domain"/>
    <property type="match status" value="1"/>
</dbReference>
<comment type="caution">
    <text evidence="5">The sequence shown here is derived from an EMBL/GenBank/DDBJ whole genome shotgun (WGS) entry which is preliminary data.</text>
</comment>
<reference evidence="5 6" key="1">
    <citation type="journal article" date="2024" name="Nat. Commun.">
        <title>Phylogenomics reveals the evolutionary origins of lichenization in chlorophyte algae.</title>
        <authorList>
            <person name="Puginier C."/>
            <person name="Libourel C."/>
            <person name="Otte J."/>
            <person name="Skaloud P."/>
            <person name="Haon M."/>
            <person name="Grisel S."/>
            <person name="Petersen M."/>
            <person name="Berrin J.G."/>
            <person name="Delaux P.M."/>
            <person name="Dal Grande F."/>
            <person name="Keller J."/>
        </authorList>
    </citation>
    <scope>NUCLEOTIDE SEQUENCE [LARGE SCALE GENOMIC DNA]</scope>
    <source>
        <strain evidence="5 6">SAG 216-7</strain>
    </source>
</reference>
<dbReference type="HAMAP" id="MF_01326_B">
    <property type="entry name" value="Ribosomal_uL24_B"/>
    <property type="match status" value="1"/>
</dbReference>
<dbReference type="InterPro" id="IPR008991">
    <property type="entry name" value="Translation_prot_SH3-like_sf"/>
</dbReference>
<feature type="domain" description="KOW" evidence="4">
    <location>
        <begin position="8"/>
        <end position="35"/>
    </location>
</feature>
<dbReference type="InterPro" id="IPR005824">
    <property type="entry name" value="KOW"/>
</dbReference>
<dbReference type="Pfam" id="PF17136">
    <property type="entry name" value="ribosomal_L24"/>
    <property type="match status" value="1"/>
</dbReference>
<sequence>MFQSGKYKILRGDKVIITAGKDKGQTGIVSKVIRDEKIPRVIVEGRNLNKRAIKRTADNPGGLVSVESPIHYSNVMIADPVTGGPVRTTWRYLEDGTKVRVTKGKLASNSVVPRPEILKQRRVPLPLIGDAVASPYTGPAQQCTMIA</sequence>
<dbReference type="InterPro" id="IPR057264">
    <property type="entry name" value="Ribosomal_uL24_C"/>
</dbReference>
<accession>A0ABR2YX77</accession>
<evidence type="ECO:0000256" key="3">
    <source>
        <dbReference type="ARBA" id="ARBA00023274"/>
    </source>
</evidence>
<keyword evidence="3" id="KW-0687">Ribonucleoprotein</keyword>
<dbReference type="SMART" id="SM00739">
    <property type="entry name" value="KOW"/>
    <property type="match status" value="1"/>
</dbReference>
<dbReference type="NCBIfam" id="TIGR01079">
    <property type="entry name" value="rplX_bact"/>
    <property type="match status" value="1"/>
</dbReference>
<protein>
    <recommendedName>
        <fullName evidence="4">KOW domain-containing protein</fullName>
    </recommendedName>
</protein>
<dbReference type="Pfam" id="PF00467">
    <property type="entry name" value="KOW"/>
    <property type="match status" value="1"/>
</dbReference>
<keyword evidence="2" id="KW-0689">Ribosomal protein</keyword>
<keyword evidence="6" id="KW-1185">Reference proteome</keyword>
<dbReference type="InterPro" id="IPR041988">
    <property type="entry name" value="Ribosomal_uL24_KOW"/>
</dbReference>
<evidence type="ECO:0000313" key="5">
    <source>
        <dbReference type="EMBL" id="KAK9916291.1"/>
    </source>
</evidence>
<dbReference type="InterPro" id="IPR003256">
    <property type="entry name" value="Ribosomal_uL24"/>
</dbReference>
<evidence type="ECO:0000259" key="4">
    <source>
        <dbReference type="SMART" id="SM00739"/>
    </source>
</evidence>
<dbReference type="Proteomes" id="UP001491310">
    <property type="component" value="Unassembled WGS sequence"/>
</dbReference>
<gene>
    <name evidence="5" type="ORF">WJX75_000960</name>
</gene>
<evidence type="ECO:0000256" key="2">
    <source>
        <dbReference type="ARBA" id="ARBA00022980"/>
    </source>
</evidence>
<dbReference type="CDD" id="cd06089">
    <property type="entry name" value="KOW_RPL26"/>
    <property type="match status" value="1"/>
</dbReference>
<proteinExistence type="inferred from homology"/>